<proteinExistence type="predicted"/>
<dbReference type="PANTHER" id="PTHR45902:SF1">
    <property type="entry name" value="LATROPHILIN RECEPTOR-LIKE PROTEIN A"/>
    <property type="match status" value="1"/>
</dbReference>
<keyword evidence="4 5" id="KW-0472">Membrane</keyword>
<dbReference type="InterPro" id="IPR000832">
    <property type="entry name" value="GPCR_2_secretin-like"/>
</dbReference>
<feature type="transmembrane region" description="Helical" evidence="5">
    <location>
        <begin position="539"/>
        <end position="557"/>
    </location>
</feature>
<feature type="transmembrane region" description="Helical" evidence="5">
    <location>
        <begin position="694"/>
        <end position="719"/>
    </location>
</feature>
<comment type="caution">
    <text evidence="7">The sequence shown here is derived from an EMBL/GenBank/DDBJ whole genome shotgun (WGS) entry which is preliminary data.</text>
</comment>
<dbReference type="GO" id="GO:0007166">
    <property type="term" value="P:cell surface receptor signaling pathway"/>
    <property type="evidence" value="ECO:0007669"/>
    <property type="project" value="InterPro"/>
</dbReference>
<dbReference type="InterPro" id="IPR017981">
    <property type="entry name" value="GPCR_2-like_7TM"/>
</dbReference>
<comment type="subcellular location">
    <subcellularLocation>
        <location evidence="1">Membrane</location>
        <topology evidence="1">Multi-pass membrane protein</topology>
    </subcellularLocation>
</comment>
<reference evidence="7" key="1">
    <citation type="submission" date="2021-03" db="EMBL/GenBank/DDBJ databases">
        <authorList>
            <person name="Bekaert M."/>
        </authorList>
    </citation>
    <scope>NUCLEOTIDE SEQUENCE</scope>
</reference>
<accession>A0A8S3RC28</accession>
<dbReference type="InterPro" id="IPR053231">
    <property type="entry name" value="GPCR_LN-TM7"/>
</dbReference>
<evidence type="ECO:0000256" key="1">
    <source>
        <dbReference type="ARBA" id="ARBA00004141"/>
    </source>
</evidence>
<keyword evidence="2 5" id="KW-0812">Transmembrane</keyword>
<dbReference type="PRINTS" id="PR00249">
    <property type="entry name" value="GPCRSECRETIN"/>
</dbReference>
<feature type="domain" description="G-protein coupled receptors family 2 profile 2" evidence="6">
    <location>
        <begin position="537"/>
        <end position="789"/>
    </location>
</feature>
<evidence type="ECO:0000259" key="6">
    <source>
        <dbReference type="PROSITE" id="PS50261"/>
    </source>
</evidence>
<dbReference type="CDD" id="cd13952">
    <property type="entry name" value="7tm_classB"/>
    <property type="match status" value="1"/>
</dbReference>
<evidence type="ECO:0000256" key="4">
    <source>
        <dbReference type="ARBA" id="ARBA00023136"/>
    </source>
</evidence>
<dbReference type="GO" id="GO:0004930">
    <property type="term" value="F:G protein-coupled receptor activity"/>
    <property type="evidence" value="ECO:0007669"/>
    <property type="project" value="InterPro"/>
</dbReference>
<keyword evidence="8" id="KW-1185">Reference proteome</keyword>
<dbReference type="Gene3D" id="1.20.1070.10">
    <property type="entry name" value="Rhodopsin 7-helix transmembrane proteins"/>
    <property type="match status" value="1"/>
</dbReference>
<feature type="transmembrane region" description="Helical" evidence="5">
    <location>
        <begin position="578"/>
        <end position="599"/>
    </location>
</feature>
<dbReference type="AlphaFoldDB" id="A0A8S3RC28"/>
<feature type="transmembrane region" description="Helical" evidence="5">
    <location>
        <begin position="605"/>
        <end position="626"/>
    </location>
</feature>
<dbReference type="OrthoDB" id="6106469at2759"/>
<sequence>MTYNTVIIFLLYYFFQHWFVLGVDIGLGSTEPNLVGLGNNASEYYNNTELPHAEKNSGTDPTRILDNQHFIYSTSVSPYEALVLSHLCYQDGTCEFTQTIMEEQYCNCDKQCHQFKDCCQDIKYNEELNSVYTPYYQCYQSSDNIYKGLFAVAKCPPLEDNLTILHLCQSDDFLHVGPCVVNDDIIFKNKYCAFCHNITLYKTFDLTLKLVGVDTSIIHENTSYLDRMNLIFHMSKAYEFIPPKGTVIRPCMLQLASNNDTLCQMFINPVYLFEKRMVHLYRNYFCAPASNRHLFKCTAGNYDRLSRDTIYPITILFSFTEKETKKEDCTKMTYQMNGSNQCDLEVYTNFISHQEPFYLVSSVSLTSQQIITVASVYCWTLTKVIDTEKVSIQKILLLNREKNKAAKIKLKIIFTKQSFLHEIKQNEHHLNNLMWNMFWSDENITIKISKEQNVPLSLQNESLYATKDAIAQDMIKDLNRNGANIFKSELLGCKKMTVFADQDQNGLFKIQITDVVCHEYYINQDLKDSQELSYSIKAILTYVCFSVSVVALVFSIIMNRKFNLSSSIAGSNMENISISLIASNILFMIGSYASKIAFLCYTIGVFLHYLWLTVFSFMLISVLYIAKNLTSMKSGNKTIKKTGNFTKHVFTITGLLIPVLFVGPAVILDQFEVANFSAGYGNSVCFPSRYPANLIFFSGPVVFSTVINFVVLLRVIVQICLLRMEMRHLIKSSSFQDAKLFFRLLLLSGIFWVTGFLSGILQSEWLEYIFILLCGLQGLTVCVANMTTRHMYSNVKGTFSKKSFSTKANSMK</sequence>
<dbReference type="Pfam" id="PF00002">
    <property type="entry name" value="7tm_2"/>
    <property type="match status" value="1"/>
</dbReference>
<dbReference type="PANTHER" id="PTHR45902">
    <property type="entry name" value="LATROPHILIN RECEPTOR-LIKE PROTEIN A"/>
    <property type="match status" value="1"/>
</dbReference>
<evidence type="ECO:0000313" key="7">
    <source>
        <dbReference type="EMBL" id="CAG2206930.1"/>
    </source>
</evidence>
<protein>
    <submittedName>
        <fullName evidence="7">CELSR3</fullName>
    </submittedName>
</protein>
<keyword evidence="3 5" id="KW-1133">Transmembrane helix</keyword>
<evidence type="ECO:0000256" key="2">
    <source>
        <dbReference type="ARBA" id="ARBA00022692"/>
    </source>
</evidence>
<feature type="transmembrane region" description="Helical" evidence="5">
    <location>
        <begin position="740"/>
        <end position="762"/>
    </location>
</feature>
<dbReference type="Proteomes" id="UP000683360">
    <property type="component" value="Unassembled WGS sequence"/>
</dbReference>
<dbReference type="PROSITE" id="PS50261">
    <property type="entry name" value="G_PROTEIN_RECEP_F2_4"/>
    <property type="match status" value="1"/>
</dbReference>
<evidence type="ECO:0000256" key="3">
    <source>
        <dbReference type="ARBA" id="ARBA00022989"/>
    </source>
</evidence>
<evidence type="ECO:0000313" key="8">
    <source>
        <dbReference type="Proteomes" id="UP000683360"/>
    </source>
</evidence>
<feature type="transmembrane region" description="Helical" evidence="5">
    <location>
        <begin position="647"/>
        <end position="667"/>
    </location>
</feature>
<dbReference type="GO" id="GO:0016020">
    <property type="term" value="C:membrane"/>
    <property type="evidence" value="ECO:0007669"/>
    <property type="project" value="UniProtKB-SubCell"/>
</dbReference>
<name>A0A8S3RC28_MYTED</name>
<evidence type="ECO:0000256" key="5">
    <source>
        <dbReference type="SAM" id="Phobius"/>
    </source>
</evidence>
<organism evidence="7 8">
    <name type="scientific">Mytilus edulis</name>
    <name type="common">Blue mussel</name>
    <dbReference type="NCBI Taxonomy" id="6550"/>
    <lineage>
        <taxon>Eukaryota</taxon>
        <taxon>Metazoa</taxon>
        <taxon>Spiralia</taxon>
        <taxon>Lophotrochozoa</taxon>
        <taxon>Mollusca</taxon>
        <taxon>Bivalvia</taxon>
        <taxon>Autobranchia</taxon>
        <taxon>Pteriomorphia</taxon>
        <taxon>Mytilida</taxon>
        <taxon>Mytiloidea</taxon>
        <taxon>Mytilidae</taxon>
        <taxon>Mytilinae</taxon>
        <taxon>Mytilus</taxon>
    </lineage>
</organism>
<gene>
    <name evidence="7" type="ORF">MEDL_21215</name>
</gene>
<dbReference type="EMBL" id="CAJPWZ010001065">
    <property type="protein sequence ID" value="CAG2206930.1"/>
    <property type="molecule type" value="Genomic_DNA"/>
</dbReference>
<feature type="transmembrane region" description="Helical" evidence="5">
    <location>
        <begin position="768"/>
        <end position="786"/>
    </location>
</feature>